<protein>
    <submittedName>
        <fullName evidence="2">Uncharacterized protein YoxC</fullName>
    </submittedName>
</protein>
<evidence type="ECO:0000313" key="3">
    <source>
        <dbReference type="Proteomes" id="UP000823486"/>
    </source>
</evidence>
<dbReference type="Proteomes" id="UP000823486">
    <property type="component" value="Unassembled WGS sequence"/>
</dbReference>
<gene>
    <name evidence="2" type="ORF">JOC77_002769</name>
</gene>
<comment type="caution">
    <text evidence="2">The sequence shown here is derived from an EMBL/GenBank/DDBJ whole genome shotgun (WGS) entry which is preliminary data.</text>
</comment>
<keyword evidence="3" id="KW-1185">Reference proteome</keyword>
<keyword evidence="1" id="KW-0472">Membrane</keyword>
<accession>A0ABS2QKN5</accession>
<reference evidence="2 3" key="1">
    <citation type="submission" date="2021-01" db="EMBL/GenBank/DDBJ databases">
        <title>Genomic Encyclopedia of Type Strains, Phase IV (KMG-IV): sequencing the most valuable type-strain genomes for metagenomic binning, comparative biology and taxonomic classification.</title>
        <authorList>
            <person name="Goeker M."/>
        </authorList>
    </citation>
    <scope>NUCLEOTIDE SEQUENCE [LARGE SCALE GENOMIC DNA]</scope>
    <source>
        <strain evidence="2 3">DSM 105482</strain>
    </source>
</reference>
<organism evidence="2 3">
    <name type="scientific">Peribacillus deserti</name>
    <dbReference type="NCBI Taxonomy" id="673318"/>
    <lineage>
        <taxon>Bacteria</taxon>
        <taxon>Bacillati</taxon>
        <taxon>Bacillota</taxon>
        <taxon>Bacilli</taxon>
        <taxon>Bacillales</taxon>
        <taxon>Bacillaceae</taxon>
        <taxon>Peribacillus</taxon>
    </lineage>
</organism>
<keyword evidence="1" id="KW-0812">Transmembrane</keyword>
<sequence length="53" mass="6098">MKKNHVISLYIFAFLLLALLLFIGLELKKVNSNLQGVQYNLANIFESLINFDL</sequence>
<dbReference type="RefSeq" id="WP_204544033.1">
    <property type="nucleotide sequence ID" value="NZ_JAFBFI010000012.1"/>
</dbReference>
<proteinExistence type="predicted"/>
<feature type="transmembrane region" description="Helical" evidence="1">
    <location>
        <begin position="6"/>
        <end position="25"/>
    </location>
</feature>
<name>A0ABS2QKN5_9BACI</name>
<evidence type="ECO:0000256" key="1">
    <source>
        <dbReference type="SAM" id="Phobius"/>
    </source>
</evidence>
<evidence type="ECO:0000313" key="2">
    <source>
        <dbReference type="EMBL" id="MBM7693329.1"/>
    </source>
</evidence>
<dbReference type="EMBL" id="JAFBFI010000012">
    <property type="protein sequence ID" value="MBM7693329.1"/>
    <property type="molecule type" value="Genomic_DNA"/>
</dbReference>
<keyword evidence="1" id="KW-1133">Transmembrane helix</keyword>